<dbReference type="GO" id="GO:0000462">
    <property type="term" value="P:maturation of SSU-rRNA from tricistronic rRNA transcript (SSU-rRNA, 5.8S rRNA, LSU-rRNA)"/>
    <property type="evidence" value="ECO:0007669"/>
    <property type="project" value="TreeGrafter"/>
</dbReference>
<evidence type="ECO:0000256" key="6">
    <source>
        <dbReference type="ARBA" id="ARBA00023136"/>
    </source>
</evidence>
<feature type="region of interest" description="Disordered" evidence="9">
    <location>
        <begin position="381"/>
        <end position="514"/>
    </location>
</feature>
<evidence type="ECO:0000256" key="7">
    <source>
        <dbReference type="ARBA" id="ARBA00023242"/>
    </source>
</evidence>
<evidence type="ECO:0000259" key="10">
    <source>
        <dbReference type="PROSITE" id="PS51714"/>
    </source>
</evidence>
<dbReference type="GO" id="GO:0005525">
    <property type="term" value="F:GTP binding"/>
    <property type="evidence" value="ECO:0007669"/>
    <property type="project" value="TreeGrafter"/>
</dbReference>
<keyword evidence="5" id="KW-1133">Transmembrane helix</keyword>
<comment type="similarity">
    <text evidence="8">Belongs to the TRAFAC class translation factor GTPase superfamily. Bms1-like GTPase family. TSR1 subfamily.</text>
</comment>
<dbReference type="Pfam" id="PF08142">
    <property type="entry name" value="AARP2CN"/>
    <property type="match status" value="1"/>
</dbReference>
<feature type="compositionally biased region" description="Acidic residues" evidence="9">
    <location>
        <begin position="456"/>
        <end position="514"/>
    </location>
</feature>
<feature type="region of interest" description="Disordered" evidence="9">
    <location>
        <begin position="1465"/>
        <end position="1484"/>
    </location>
</feature>
<dbReference type="GO" id="GO:0005730">
    <property type="term" value="C:nucleolus"/>
    <property type="evidence" value="ECO:0007669"/>
    <property type="project" value="UniProtKB-SubCell"/>
</dbReference>
<dbReference type="Pfam" id="PF04061">
    <property type="entry name" value="ORMDL"/>
    <property type="match status" value="1"/>
</dbReference>
<evidence type="ECO:0000313" key="12">
    <source>
        <dbReference type="Proteomes" id="UP001213623"/>
    </source>
</evidence>
<dbReference type="InterPro" id="IPR012948">
    <property type="entry name" value="AARP2CN"/>
</dbReference>
<feature type="compositionally biased region" description="Basic and acidic residues" evidence="9">
    <location>
        <begin position="1472"/>
        <end position="1484"/>
    </location>
</feature>
<dbReference type="Pfam" id="PF04950">
    <property type="entry name" value="RIBIOP_C"/>
    <property type="match status" value="1"/>
</dbReference>
<dbReference type="InterPro" id="IPR007203">
    <property type="entry name" value="ORMDL"/>
</dbReference>
<feature type="region of interest" description="Disordered" evidence="9">
    <location>
        <begin position="1174"/>
        <end position="1254"/>
    </location>
</feature>
<feature type="compositionally biased region" description="Polar residues" evidence="9">
    <location>
        <begin position="1245"/>
        <end position="1254"/>
    </location>
</feature>
<feature type="region of interest" description="Disordered" evidence="9">
    <location>
        <begin position="875"/>
        <end position="945"/>
    </location>
</feature>
<dbReference type="InterPro" id="IPR030387">
    <property type="entry name" value="G_Bms1/Tsr1_dom"/>
</dbReference>
<dbReference type="GO" id="GO:0003924">
    <property type="term" value="F:GTPase activity"/>
    <property type="evidence" value="ECO:0007669"/>
    <property type="project" value="TreeGrafter"/>
</dbReference>
<dbReference type="InterPro" id="IPR039761">
    <property type="entry name" value="Bms1/Tsr1"/>
</dbReference>
<dbReference type="PROSITE" id="PS51714">
    <property type="entry name" value="G_BMS1"/>
    <property type="match status" value="1"/>
</dbReference>
<dbReference type="GO" id="GO:0030688">
    <property type="term" value="C:preribosome, small subunit precursor"/>
    <property type="evidence" value="ECO:0007669"/>
    <property type="project" value="TreeGrafter"/>
</dbReference>
<feature type="domain" description="Bms1-type G" evidence="10">
    <location>
        <begin position="104"/>
        <end position="286"/>
    </location>
</feature>
<accession>A0AAF0EJS8</accession>
<feature type="compositionally biased region" description="Low complexity" evidence="9">
    <location>
        <begin position="1219"/>
        <end position="1234"/>
    </location>
</feature>
<feature type="compositionally biased region" description="Polar residues" evidence="9">
    <location>
        <begin position="1189"/>
        <end position="1203"/>
    </location>
</feature>
<sequence>MPFSHRPTLKQRNKPFKSGHATKGELKRTAKGKNEAPGGARPSKAHVLRTAGSAEGSRSNRRNEARQLSKKKRTALVESTRIFMGTGLRGEQRSVGGRHAKAGAPRICAVIALTPDVDEWDVARTLEQHSEELGLGLVPGKSADEALGQARPLCELDATRFRQSLQFLPIPYGALMPAMDACRCADFVILLLSATSSVEPGSWGELCLRTLQAQGLPQTVAVVPTLSPEDAHSTKAKHASKEVQGVRKSLLGFLQYFCPDVNKVHALDEAASRSALVRTLVTTAPKRMAWRDYRAWMVVEDAAFVPQDADHGLLKVQGWIRGAPLSANRLVHIPDFGDFAVDRITYAPHGTDVEGESEVVMQEANDTNAALVPGAVLDERNEEEADDLVSENEPDALANEQTWPTEEEMREAPANVAAQEDDTLPPAAPGTTPREILKRNAEKEGQRRYQAAWIIESEDEKEEDDDDEEEEEDDGEMSEDMAEDDSVDTVDHMDDAEDADDTEEPGQDDEYDDDEEMRAIEAYRAQLQQEREARKEEAAHAEFPDEVDTPIDVPACQRFARYRGLESMYTSYWDPYEDLPEDYARLFQFDDFSKTRKRVESHSLTEGVAPGIRVCLWVRHVPTAAATRALQATGHGTLGKKCENVPFVLFGLLRHEHKKSVIHFTITRNTEYDAPVRSKDPLVVCLGFRRYSARPTYSQHIRRVGRQGNQVYKFERYLPHGIGAAVGSVYAPVTMGGANVPVVLLRMRAEGQEFGYDDQGVSAEQTPHLVGAGSLLDVAPTRILAKRIVLSGHPFKLHKKTATIRFMFFNADDVRYFAPITLRTKYGRTGHITESLGTHGYYKAHFDGPLTQMDTVLMSLYKRVYPRWSTLFQGSRDNLPLRRTPQDEAARPPATQGQPLPPTKAMSATSPEDTSRAQASASSDTKYETHLSPPSNASGSGSRHRRSNSFLMVKHVQETPDEEVDQSVSPNVNAEWVNMKGAWVIHVVLVVLAKLIINEIPGISDSIKWTMINLGYMVSLRLVPRSSSDMYVEGFATPRLYDRGSATRMEPAAPRERAPDAAPSILRNPLHHVPRWSRQRGGYVTYIPRPFGSPMSHAILVMPKRSLKDARLFHAYHGICRNRFSKWLEKKSRLSCRRPKSSSEKGPDEIEPMDPEELAMLNSIINTRRSMAAAQALTKQDVPSDTPKSRVSSRPASSATTHVQFAPLPFPEDHESDVASEASASSNVSLASSLPECGIPMDTDAPSSERGTPTSLYRRFARAWSLRSTDSLTLRRWPSIRRSPSPSLDEDDDSDTLSSSPRVSLEDRRRRRRHIRSQRPGGTGMVTLLDGKRIPARQVGDPQQEQDMDDDLQAQLWGFAALERQRERVQAPRLSSERAAEVRRRHEDEMAALGVEALHKVRGDNKNKAPTRSQRVDPSISMPSPSPHLPRRPDAKGISVVPLPQLGRRPVLPYEGRSWLYKLPIDDMDLSGDTKPRNDGIRRQ</sequence>
<feature type="region of interest" description="Disordered" evidence="9">
    <location>
        <begin position="1"/>
        <end position="73"/>
    </location>
</feature>
<feature type="region of interest" description="Disordered" evidence="9">
    <location>
        <begin position="1279"/>
        <end position="1333"/>
    </location>
</feature>
<keyword evidence="6" id="KW-0472">Membrane</keyword>
<evidence type="ECO:0000256" key="2">
    <source>
        <dbReference type="ARBA" id="ARBA00004604"/>
    </source>
</evidence>
<dbReference type="SMART" id="SM00785">
    <property type="entry name" value="AARP2CN"/>
    <property type="match status" value="1"/>
</dbReference>
<dbReference type="Proteomes" id="UP001213623">
    <property type="component" value="Chromosome 4"/>
</dbReference>
<dbReference type="PANTHER" id="PTHR12858">
    <property type="entry name" value="RIBOSOME BIOGENESIS PROTEIN"/>
    <property type="match status" value="1"/>
</dbReference>
<evidence type="ECO:0000313" key="11">
    <source>
        <dbReference type="EMBL" id="WFD27672.1"/>
    </source>
</evidence>
<dbReference type="EMBL" id="CP119895">
    <property type="protein sequence ID" value="WFD27672.1"/>
    <property type="molecule type" value="Genomic_DNA"/>
</dbReference>
<dbReference type="GO" id="GO:0005789">
    <property type="term" value="C:endoplasmic reticulum membrane"/>
    <property type="evidence" value="ECO:0007669"/>
    <property type="project" value="InterPro"/>
</dbReference>
<feature type="region of interest" description="Disordered" evidence="9">
    <location>
        <begin position="1135"/>
        <end position="1154"/>
    </location>
</feature>
<feature type="region of interest" description="Disordered" evidence="9">
    <location>
        <begin position="1402"/>
        <end position="1441"/>
    </location>
</feature>
<feature type="compositionally biased region" description="Basic residues" evidence="9">
    <location>
        <begin position="7"/>
        <end position="17"/>
    </location>
</feature>
<proteinExistence type="inferred from homology"/>
<keyword evidence="4" id="KW-0812">Transmembrane</keyword>
<gene>
    <name evidence="11" type="primary">TSR1</name>
    <name evidence="11" type="ORF">MNAN1_002673</name>
</gene>
<feature type="compositionally biased region" description="Polar residues" evidence="9">
    <location>
        <begin position="906"/>
        <end position="924"/>
    </location>
</feature>
<dbReference type="SMART" id="SM01362">
    <property type="entry name" value="DUF663"/>
    <property type="match status" value="1"/>
</dbReference>
<name>A0AAF0EJS8_9BASI</name>
<evidence type="ECO:0000256" key="8">
    <source>
        <dbReference type="ARBA" id="ARBA00038288"/>
    </source>
</evidence>
<dbReference type="InterPro" id="IPR007034">
    <property type="entry name" value="BMS1_TSR1_C"/>
</dbReference>
<evidence type="ECO:0000256" key="5">
    <source>
        <dbReference type="ARBA" id="ARBA00022989"/>
    </source>
</evidence>
<evidence type="ECO:0000256" key="1">
    <source>
        <dbReference type="ARBA" id="ARBA00004141"/>
    </source>
</evidence>
<evidence type="ECO:0000256" key="9">
    <source>
        <dbReference type="SAM" id="MobiDB-lite"/>
    </source>
</evidence>
<feature type="compositionally biased region" description="Acidic residues" evidence="9">
    <location>
        <begin position="381"/>
        <end position="394"/>
    </location>
</feature>
<dbReference type="GO" id="GO:0034511">
    <property type="term" value="F:U3 snoRNA binding"/>
    <property type="evidence" value="ECO:0007669"/>
    <property type="project" value="TreeGrafter"/>
</dbReference>
<dbReference type="Pfam" id="PF22298">
    <property type="entry name" value="Tsr1_G-like"/>
    <property type="match status" value="1"/>
</dbReference>
<keyword evidence="3" id="KW-0690">Ribosome biogenesis</keyword>
<organism evidence="11 12">
    <name type="scientific">Malassezia nana</name>
    <dbReference type="NCBI Taxonomy" id="180528"/>
    <lineage>
        <taxon>Eukaryota</taxon>
        <taxon>Fungi</taxon>
        <taxon>Dikarya</taxon>
        <taxon>Basidiomycota</taxon>
        <taxon>Ustilaginomycotina</taxon>
        <taxon>Malasseziomycetes</taxon>
        <taxon>Malasseziales</taxon>
        <taxon>Malasseziaceae</taxon>
        <taxon>Malassezia</taxon>
    </lineage>
</organism>
<evidence type="ECO:0000256" key="4">
    <source>
        <dbReference type="ARBA" id="ARBA00022692"/>
    </source>
</evidence>
<feature type="compositionally biased region" description="Basic and acidic residues" evidence="9">
    <location>
        <begin position="435"/>
        <end position="447"/>
    </location>
</feature>
<protein>
    <submittedName>
        <fullName evidence="11">Ribosome biogenesis protein tsr1</fullName>
    </submittedName>
</protein>
<keyword evidence="12" id="KW-1185">Reference proteome</keyword>
<feature type="compositionally biased region" description="Basic and acidic residues" evidence="9">
    <location>
        <begin position="22"/>
        <end position="34"/>
    </location>
</feature>
<reference evidence="11" key="1">
    <citation type="submission" date="2023-03" db="EMBL/GenBank/DDBJ databases">
        <title>Mating type loci evolution in Malassezia.</title>
        <authorList>
            <person name="Coelho M.A."/>
        </authorList>
    </citation>
    <scope>NUCLEOTIDE SEQUENCE</scope>
    <source>
        <strain evidence="11">CBS 9557</strain>
    </source>
</reference>
<keyword evidence="7" id="KW-0539">Nucleus</keyword>
<evidence type="ECO:0000256" key="3">
    <source>
        <dbReference type="ARBA" id="ARBA00022517"/>
    </source>
</evidence>
<comment type="subcellular location">
    <subcellularLocation>
        <location evidence="1">Membrane</location>
        <topology evidence="1">Multi-pass membrane protein</topology>
    </subcellularLocation>
    <subcellularLocation>
        <location evidence="2">Nucleus</location>
        <location evidence="2">Nucleolus</location>
    </subcellularLocation>
</comment>
<dbReference type="PANTHER" id="PTHR12858:SF1">
    <property type="entry name" value="PRE-RRNA-PROCESSING PROTEIN TSR1 HOMOLOG"/>
    <property type="match status" value="1"/>
</dbReference>
<dbReference type="GO" id="GO:0000479">
    <property type="term" value="P:endonucleolytic cleavage of tricistronic rRNA transcript (SSU-rRNA, 5.8S rRNA, LSU-rRNA)"/>
    <property type="evidence" value="ECO:0007669"/>
    <property type="project" value="TreeGrafter"/>
</dbReference>